<evidence type="ECO:0000313" key="6">
    <source>
        <dbReference type="EMBL" id="GIY96842.1"/>
    </source>
</evidence>
<feature type="region of interest" description="Disordered" evidence="4">
    <location>
        <begin position="54"/>
        <end position="73"/>
    </location>
</feature>
<dbReference type="AlphaFoldDB" id="A0AAV4XQA5"/>
<dbReference type="GO" id="GO:0005509">
    <property type="term" value="F:calcium ion binding"/>
    <property type="evidence" value="ECO:0007669"/>
    <property type="project" value="InterPro"/>
</dbReference>
<dbReference type="PANTHER" id="PTHR23104:SF1">
    <property type="entry name" value="EF-HAND DOMAIN-CONTAINING PROTEIN"/>
    <property type="match status" value="1"/>
</dbReference>
<gene>
    <name evidence="6" type="primary">X975_26871</name>
    <name evidence="6" type="ORF">CEXT_233131</name>
</gene>
<organism evidence="6 7">
    <name type="scientific">Caerostris extrusa</name>
    <name type="common">Bark spider</name>
    <name type="synonym">Caerostris bankana</name>
    <dbReference type="NCBI Taxonomy" id="172846"/>
    <lineage>
        <taxon>Eukaryota</taxon>
        <taxon>Metazoa</taxon>
        <taxon>Ecdysozoa</taxon>
        <taxon>Arthropoda</taxon>
        <taxon>Chelicerata</taxon>
        <taxon>Arachnida</taxon>
        <taxon>Araneae</taxon>
        <taxon>Araneomorphae</taxon>
        <taxon>Entelegynae</taxon>
        <taxon>Araneoidea</taxon>
        <taxon>Araneidae</taxon>
        <taxon>Caerostris</taxon>
    </lineage>
</organism>
<dbReference type="PROSITE" id="PS00018">
    <property type="entry name" value="EF_HAND_1"/>
    <property type="match status" value="2"/>
</dbReference>
<dbReference type="PROSITE" id="PS50222">
    <property type="entry name" value="EF_HAND_2"/>
    <property type="match status" value="1"/>
</dbReference>
<dbReference type="InterPro" id="IPR052110">
    <property type="entry name" value="MCFD2-like"/>
</dbReference>
<proteinExistence type="predicted"/>
<evidence type="ECO:0000259" key="5">
    <source>
        <dbReference type="PROSITE" id="PS50222"/>
    </source>
</evidence>
<accession>A0AAV4XQA5</accession>
<keyword evidence="1" id="KW-0732">Signal</keyword>
<evidence type="ECO:0000256" key="2">
    <source>
        <dbReference type="ARBA" id="ARBA00022737"/>
    </source>
</evidence>
<dbReference type="InterPro" id="IPR011992">
    <property type="entry name" value="EF-hand-dom_pair"/>
</dbReference>
<dbReference type="Gene3D" id="1.10.238.10">
    <property type="entry name" value="EF-hand"/>
    <property type="match status" value="1"/>
</dbReference>
<keyword evidence="7" id="KW-1185">Reference proteome</keyword>
<reference evidence="6 7" key="1">
    <citation type="submission" date="2021-06" db="EMBL/GenBank/DDBJ databases">
        <title>Caerostris extrusa draft genome.</title>
        <authorList>
            <person name="Kono N."/>
            <person name="Arakawa K."/>
        </authorList>
    </citation>
    <scope>NUCLEOTIDE SEQUENCE [LARGE SCALE GENOMIC DNA]</scope>
</reference>
<comment type="caution">
    <text evidence="6">The sequence shown here is derived from an EMBL/GenBank/DDBJ whole genome shotgun (WGS) entry which is preliminary data.</text>
</comment>
<evidence type="ECO:0000256" key="3">
    <source>
        <dbReference type="ARBA" id="ARBA00022837"/>
    </source>
</evidence>
<keyword evidence="3" id="KW-0106">Calcium</keyword>
<dbReference type="InterPro" id="IPR018247">
    <property type="entry name" value="EF_Hand_1_Ca_BS"/>
</dbReference>
<evidence type="ECO:0000256" key="4">
    <source>
        <dbReference type="SAM" id="MobiDB-lite"/>
    </source>
</evidence>
<protein>
    <submittedName>
        <fullName evidence="6">Multiple coagulation factor deficiency protein 2-like protein</fullName>
    </submittedName>
</protein>
<dbReference type="Proteomes" id="UP001054945">
    <property type="component" value="Unassembled WGS sequence"/>
</dbReference>
<dbReference type="EMBL" id="BPLR01000708">
    <property type="protein sequence ID" value="GIY96842.1"/>
    <property type="molecule type" value="Genomic_DNA"/>
</dbReference>
<name>A0AAV4XQA5_CAEEX</name>
<evidence type="ECO:0000256" key="1">
    <source>
        <dbReference type="ARBA" id="ARBA00022729"/>
    </source>
</evidence>
<sequence>MSQNLSLKVTLKWNYGLLLKRRFIFLRQKMKISHQIVFLLSALLSIGNVLSDRRGDDRHKGHTHHIPDKDGPKNVLKDKKYVQDYDHIKEDLQDMYNKDFSGELNEVELEIYYFQLHDLNNDKLLDGLELLAAMNHVMSRENEMTQQDIEDNPQIRASLQAWWNEKFEDDSKFIDEILNEEDLDKDGYLSYFEFALGRAKEKEKL</sequence>
<dbReference type="PANTHER" id="PTHR23104">
    <property type="entry name" value="MULTIPLE COAGULATION FACTOR DEFICIENCY PROTEIN 2 NEURAL STEM CELL DERIVED NEURONAL SURVIVAL PROTEIN"/>
    <property type="match status" value="1"/>
</dbReference>
<dbReference type="SUPFAM" id="SSF47473">
    <property type="entry name" value="EF-hand"/>
    <property type="match status" value="1"/>
</dbReference>
<evidence type="ECO:0000313" key="7">
    <source>
        <dbReference type="Proteomes" id="UP001054945"/>
    </source>
</evidence>
<feature type="domain" description="EF-hand" evidence="5">
    <location>
        <begin position="169"/>
        <end position="204"/>
    </location>
</feature>
<keyword evidence="2" id="KW-0677">Repeat</keyword>
<dbReference type="InterPro" id="IPR002048">
    <property type="entry name" value="EF_hand_dom"/>
</dbReference>